<dbReference type="InterPro" id="IPR001447">
    <property type="entry name" value="Arylamine_N-AcTrfase"/>
</dbReference>
<dbReference type="OrthoDB" id="10260017at2759"/>
<evidence type="ECO:0000313" key="4">
    <source>
        <dbReference type="Proteomes" id="UP000078559"/>
    </source>
</evidence>
<dbReference type="GO" id="GO:0016407">
    <property type="term" value="F:acetyltransferase activity"/>
    <property type="evidence" value="ECO:0007669"/>
    <property type="project" value="InterPro"/>
</dbReference>
<sequence length="293" mass="33953">MATYTEDQLKIYFQHINYPKTTHPTDQLAFLKGLQRHHLCRVPFDSVALHYSPHRLLSLDPEELFQKIVVNSRGGYCMEVNTFFAAALRSLGFAVYSAGARVKHERWDHMVNLVTIDGRKYLVDVGFGSREPMEPVPLVHGYEFLNIAPRKGRLEFKHLSRYAEADDVAQGMWVYSVRKDGGAEWEEMYSFTEMEFFHDDFEMMNYFVMTRPQSYFVQTVIAYRAVMDVETGELVGELVLHKDKVKQGETQGDHTLELLSSEEDRVKALERYFSICLAEREKSSIKGLPTELK</sequence>
<accession>A0A194VZP4</accession>
<gene>
    <name evidence="3" type="ORF">VM1G_04930</name>
</gene>
<dbReference type="AlphaFoldDB" id="A0A194VZP4"/>
<evidence type="ECO:0000256" key="1">
    <source>
        <dbReference type="ARBA" id="ARBA00006547"/>
    </source>
</evidence>
<keyword evidence="2" id="KW-0012">Acyltransferase</keyword>
<dbReference type="Proteomes" id="UP000078559">
    <property type="component" value="Chromosome 5"/>
</dbReference>
<dbReference type="PANTHER" id="PTHR11786">
    <property type="entry name" value="N-HYDROXYARYLAMINE O-ACETYLTRANSFERASE"/>
    <property type="match status" value="1"/>
</dbReference>
<dbReference type="InterPro" id="IPR053710">
    <property type="entry name" value="Arylamine_NAT_domain_sf"/>
</dbReference>
<dbReference type="SUPFAM" id="SSF54001">
    <property type="entry name" value="Cysteine proteinases"/>
    <property type="match status" value="1"/>
</dbReference>
<name>A0A194VZP4_CYTMA</name>
<protein>
    <submittedName>
        <fullName evidence="3">Arylamine N-acetyltransferase 1</fullName>
    </submittedName>
</protein>
<comment type="similarity">
    <text evidence="1 2">Belongs to the arylamine N-acetyltransferase family.</text>
</comment>
<dbReference type="EMBL" id="CM003102">
    <property type="protein sequence ID" value="KUI69482.1"/>
    <property type="molecule type" value="Genomic_DNA"/>
</dbReference>
<dbReference type="InterPro" id="IPR038765">
    <property type="entry name" value="Papain-like_cys_pep_sf"/>
</dbReference>
<dbReference type="PANTHER" id="PTHR11786:SF0">
    <property type="entry name" value="ARYLAMINE N-ACETYLTRANSFERASE 4-RELATED"/>
    <property type="match status" value="1"/>
</dbReference>
<evidence type="ECO:0000313" key="3">
    <source>
        <dbReference type="EMBL" id="KUI69482.1"/>
    </source>
</evidence>
<organism evidence="3 4">
    <name type="scientific">Cytospora mali</name>
    <name type="common">Apple Valsa canker fungus</name>
    <name type="synonym">Valsa mali</name>
    <dbReference type="NCBI Taxonomy" id="578113"/>
    <lineage>
        <taxon>Eukaryota</taxon>
        <taxon>Fungi</taxon>
        <taxon>Dikarya</taxon>
        <taxon>Ascomycota</taxon>
        <taxon>Pezizomycotina</taxon>
        <taxon>Sordariomycetes</taxon>
        <taxon>Sordariomycetidae</taxon>
        <taxon>Diaporthales</taxon>
        <taxon>Cytosporaceae</taxon>
        <taxon>Cytospora</taxon>
    </lineage>
</organism>
<keyword evidence="4" id="KW-1185">Reference proteome</keyword>
<evidence type="ECO:0000256" key="2">
    <source>
        <dbReference type="RuleBase" id="RU003452"/>
    </source>
</evidence>
<proteinExistence type="inferred from homology"/>
<dbReference type="Pfam" id="PF00797">
    <property type="entry name" value="Acetyltransf_2"/>
    <property type="match status" value="1"/>
</dbReference>
<reference evidence="3" key="1">
    <citation type="submission" date="2014-12" db="EMBL/GenBank/DDBJ databases">
        <title>Genome Sequence of Valsa Canker Pathogens Uncovers a Specific Adaption of Colonization on Woody Bark.</title>
        <authorList>
            <person name="Yin Z."/>
            <person name="Liu H."/>
            <person name="Gao X."/>
            <person name="Li Z."/>
            <person name="Song N."/>
            <person name="Ke X."/>
            <person name="Dai Q."/>
            <person name="Wu Y."/>
            <person name="Sun Y."/>
            <person name="Xu J.-R."/>
            <person name="Kang Z.K."/>
            <person name="Wang L."/>
            <person name="Huang L."/>
        </authorList>
    </citation>
    <scope>NUCLEOTIDE SEQUENCE [LARGE SCALE GENOMIC DNA]</scope>
    <source>
        <strain evidence="3">03-8</strain>
    </source>
</reference>
<dbReference type="SMR" id="A0A194VZP4"/>
<dbReference type="PRINTS" id="PR01543">
    <property type="entry name" value="ANATRNSFRASE"/>
</dbReference>
<keyword evidence="2" id="KW-0808">Transferase</keyword>
<dbReference type="Gene3D" id="3.30.2140.20">
    <property type="match status" value="1"/>
</dbReference>